<organism evidence="7 8">
    <name type="scientific">Thiocapsa marina 5811</name>
    <dbReference type="NCBI Taxonomy" id="768671"/>
    <lineage>
        <taxon>Bacteria</taxon>
        <taxon>Pseudomonadati</taxon>
        <taxon>Pseudomonadota</taxon>
        <taxon>Gammaproteobacteria</taxon>
        <taxon>Chromatiales</taxon>
        <taxon>Chromatiaceae</taxon>
        <taxon>Thiocapsa</taxon>
    </lineage>
</organism>
<evidence type="ECO:0000259" key="6">
    <source>
        <dbReference type="Pfam" id="PF21706"/>
    </source>
</evidence>
<dbReference type="Gene3D" id="3.90.760.10">
    <property type="entry name" value="Flavocytochrome c sulphide dehydrogenase, flavin-binding domain"/>
    <property type="match status" value="1"/>
</dbReference>
<reference evidence="7 8" key="1">
    <citation type="submission" date="2011-06" db="EMBL/GenBank/DDBJ databases">
        <title>The draft genome of Thiocapsa marina 5811.</title>
        <authorList>
            <consortium name="US DOE Joint Genome Institute (JGI-PGF)"/>
            <person name="Lucas S."/>
            <person name="Han J."/>
            <person name="Cheng J.-F."/>
            <person name="Goodwin L."/>
            <person name="Pitluck S."/>
            <person name="Peters L."/>
            <person name="Land M.L."/>
            <person name="Hauser L."/>
            <person name="Vogl K."/>
            <person name="Liu Z."/>
            <person name="Imhoff J."/>
            <person name="Thiel V."/>
            <person name="Frigaard N.-U."/>
            <person name="Bryant D."/>
            <person name="Woyke T.J."/>
        </authorList>
    </citation>
    <scope>NUCLEOTIDE SEQUENCE [LARGE SCALE GENOMIC DNA]</scope>
    <source>
        <strain evidence="7 8">5811</strain>
    </source>
</reference>
<dbReference type="PATRIC" id="fig|768671.3.peg.4370"/>
<dbReference type="RefSeq" id="WP_007195012.1">
    <property type="nucleotide sequence ID" value="NZ_AFWV01000016.1"/>
</dbReference>
<dbReference type="SUPFAM" id="SSF51905">
    <property type="entry name" value="FAD/NAD(P)-binding domain"/>
    <property type="match status" value="2"/>
</dbReference>
<evidence type="ECO:0000256" key="3">
    <source>
        <dbReference type="SAM" id="SignalP"/>
    </source>
</evidence>
<dbReference type="OrthoDB" id="9802771at2"/>
<dbReference type="Proteomes" id="UP000005459">
    <property type="component" value="Unassembled WGS sequence"/>
</dbReference>
<dbReference type="InterPro" id="IPR015323">
    <property type="entry name" value="FlavoCytC_S_DH_flav-bd"/>
</dbReference>
<dbReference type="Pfam" id="PF07992">
    <property type="entry name" value="Pyr_redox_2"/>
    <property type="match status" value="1"/>
</dbReference>
<dbReference type="PANTHER" id="PTHR43755">
    <property type="match status" value="1"/>
</dbReference>
<dbReference type="Pfam" id="PF21706">
    <property type="entry name" value="FCSD_central"/>
    <property type="match status" value="1"/>
</dbReference>
<dbReference type="GO" id="GO:0016491">
    <property type="term" value="F:oxidoreductase activity"/>
    <property type="evidence" value="ECO:0007669"/>
    <property type="project" value="InterPro"/>
</dbReference>
<keyword evidence="1" id="KW-0285">Flavoprotein</keyword>
<evidence type="ECO:0000259" key="5">
    <source>
        <dbReference type="Pfam" id="PF09242"/>
    </source>
</evidence>
<dbReference type="eggNOG" id="COG0446">
    <property type="taxonomic scope" value="Bacteria"/>
</dbReference>
<dbReference type="GO" id="GO:0050660">
    <property type="term" value="F:flavin adenine dinucleotide binding"/>
    <property type="evidence" value="ECO:0007669"/>
    <property type="project" value="InterPro"/>
</dbReference>
<feature type="domain" description="FAD/NAD(P)-binding" evidence="4">
    <location>
        <begin position="37"/>
        <end position="154"/>
    </location>
</feature>
<accession>F9UGT7</accession>
<keyword evidence="3" id="KW-0732">Signal</keyword>
<evidence type="ECO:0000313" key="8">
    <source>
        <dbReference type="Proteomes" id="UP000005459"/>
    </source>
</evidence>
<keyword evidence="2" id="KW-0274">FAD</keyword>
<evidence type="ECO:0000313" key="7">
    <source>
        <dbReference type="EMBL" id="EGV16557.1"/>
    </source>
</evidence>
<dbReference type="InterPro" id="IPR023753">
    <property type="entry name" value="FAD/NAD-binding_dom"/>
</dbReference>
<protein>
    <submittedName>
        <fullName evidence="7">Flavocytochrome c sulfide dehydrogenase flavin-binding</fullName>
    </submittedName>
</protein>
<feature type="domain" description="Sulfide dehydrogenase [flavocytochrome c] flavoprotein chain central" evidence="6">
    <location>
        <begin position="167"/>
        <end position="282"/>
    </location>
</feature>
<dbReference type="STRING" id="768671.ThimaDRAFT_4140"/>
<dbReference type="PROSITE" id="PS51318">
    <property type="entry name" value="TAT"/>
    <property type="match status" value="1"/>
</dbReference>
<feature type="domain" description="Flavocytochrome c sulphide dehydrogenase flavin-binding" evidence="5">
    <location>
        <begin position="357"/>
        <end position="426"/>
    </location>
</feature>
<evidence type="ECO:0000259" key="4">
    <source>
        <dbReference type="Pfam" id="PF07992"/>
    </source>
</evidence>
<proteinExistence type="predicted"/>
<dbReference type="InterPro" id="IPR052541">
    <property type="entry name" value="SQRD"/>
</dbReference>
<keyword evidence="8" id="KW-1185">Reference proteome</keyword>
<dbReference type="Pfam" id="PF09242">
    <property type="entry name" value="FCSD-flav_bind"/>
    <property type="match status" value="1"/>
</dbReference>
<dbReference type="InterPro" id="IPR016156">
    <property type="entry name" value="FAD/NAD-linked_Rdtase_dimer_sf"/>
</dbReference>
<gene>
    <name evidence="7" type="ORF">ThimaDRAFT_4140</name>
</gene>
<evidence type="ECO:0000256" key="2">
    <source>
        <dbReference type="ARBA" id="ARBA00022827"/>
    </source>
</evidence>
<feature type="chain" id="PRO_5003388827" evidence="3">
    <location>
        <begin position="31"/>
        <end position="427"/>
    </location>
</feature>
<dbReference type="AlphaFoldDB" id="F9UGT7"/>
<name>F9UGT7_9GAMM</name>
<feature type="signal peptide" evidence="3">
    <location>
        <begin position="1"/>
        <end position="30"/>
    </location>
</feature>
<evidence type="ECO:0000256" key="1">
    <source>
        <dbReference type="ARBA" id="ARBA00022630"/>
    </source>
</evidence>
<dbReference type="PANTHER" id="PTHR43755:SF1">
    <property type="entry name" value="FAD-DEPENDENT PYRIDINE NUCLEOTIDE-DISULPHIDE OXIDOREDUCTASE"/>
    <property type="match status" value="1"/>
</dbReference>
<dbReference type="Gene3D" id="3.50.50.60">
    <property type="entry name" value="FAD/NAD(P)-binding domain"/>
    <property type="match status" value="2"/>
</dbReference>
<dbReference type="EMBL" id="AFWV01000016">
    <property type="protein sequence ID" value="EGV16557.1"/>
    <property type="molecule type" value="Genomic_DNA"/>
</dbReference>
<dbReference type="InterPro" id="IPR049386">
    <property type="entry name" value="FCSD_central"/>
</dbReference>
<dbReference type="InterPro" id="IPR037092">
    <property type="entry name" value="FlavoCytC_S_DH_flav-bd_sf"/>
</dbReference>
<sequence>MKTLTRRTFLHASALSTAAVLGGPSLAVHAATPPKARVVVVGGGYGGAIAAKYLRMSDPDIRVTLIEKDSAYVSCPLSNEVLGGERDLASLTFDYRGLTRRGIAVMQDTVIEIDPAQHVVKGAGGNRYNYDKLIVSPGVDYDWAAIEGMSEAVAERIPHAWKAGKQTQILRRQLEAMEDGGVFYIVAPPNPFRCPPGPYERAAQVAHYFSTHKSKSKIVILDAKDAFSKQGLFQAGWQEHYGDMIEWVSGAQGGIIEAIDPETRTLMGSFEEFRGDVINLIPHQKAGALAQTAGLANESGWCPVDQRTFESSIHKDIHVIGDACIAGAMPKSGYSANSQGKVCAAAVVAAINGDAPPAPSYVNTCYSIIAPEHGISVAGVYRLDDGRIVDIPGAGGVSPADADARTRALEQQFALDWFRNITSDMFT</sequence>
<dbReference type="SUPFAM" id="SSF55424">
    <property type="entry name" value="FAD/NAD-linked reductases, dimerisation (C-terminal) domain"/>
    <property type="match status" value="1"/>
</dbReference>
<dbReference type="InterPro" id="IPR036188">
    <property type="entry name" value="FAD/NAD-bd_sf"/>
</dbReference>
<dbReference type="InterPro" id="IPR006311">
    <property type="entry name" value="TAT_signal"/>
</dbReference>
<dbReference type="FunFam" id="3.50.50.60:FF:000234">
    <property type="entry name" value="Flavocytochrome C sulfide dehydrogenase"/>
    <property type="match status" value="1"/>
</dbReference>